<organism evidence="2 3">
    <name type="scientific">Halorubrum vacuolatum</name>
    <name type="common">Natronobacterium vacuolatum</name>
    <dbReference type="NCBI Taxonomy" id="63740"/>
    <lineage>
        <taxon>Archaea</taxon>
        <taxon>Methanobacteriati</taxon>
        <taxon>Methanobacteriota</taxon>
        <taxon>Stenosarchaea group</taxon>
        <taxon>Halobacteria</taxon>
        <taxon>Halobacteriales</taxon>
        <taxon>Haloferacaceae</taxon>
        <taxon>Halorubrum</taxon>
    </lineage>
</organism>
<keyword evidence="1" id="KW-0472">Membrane</keyword>
<reference evidence="2 3" key="1">
    <citation type="submission" date="2017-06" db="EMBL/GenBank/DDBJ databases">
        <authorList>
            <person name="Kim H.J."/>
            <person name="Triplett B.A."/>
        </authorList>
    </citation>
    <scope>NUCLEOTIDE SEQUENCE [LARGE SCALE GENOMIC DNA]</scope>
    <source>
        <strain evidence="2 3">DSM 8800</strain>
    </source>
</reference>
<keyword evidence="1" id="KW-1133">Transmembrane helix</keyword>
<gene>
    <name evidence="2" type="ORF">SAMN06264855_11131</name>
</gene>
<sequence length="201" mass="20697">MDTRLAGKLRPRSRIAETAAATRLVLRRNDSVAVAGLVLVGYLTAFLWAVGDLSVRPDMPAGLLIVDDPLWRVFDRTGPATFEAIAIVDTGVARLLFSPGNLLLGGFVAGLVGLNLAMSYLAVVQPAACGLGTGSGLLASMPALLAGTVCCGPVVLLVLGIQASGLLLTMFTWLLPLGIGLLFVSLIYVAGKIDVSGSAHG</sequence>
<dbReference type="Proteomes" id="UP000198397">
    <property type="component" value="Unassembled WGS sequence"/>
</dbReference>
<feature type="transmembrane region" description="Helical" evidence="1">
    <location>
        <begin position="167"/>
        <end position="190"/>
    </location>
</feature>
<evidence type="ECO:0000256" key="1">
    <source>
        <dbReference type="SAM" id="Phobius"/>
    </source>
</evidence>
<dbReference type="EMBL" id="FZNQ01000011">
    <property type="protein sequence ID" value="SNR51305.1"/>
    <property type="molecule type" value="Genomic_DNA"/>
</dbReference>
<accession>A0A238WXD7</accession>
<keyword evidence="3" id="KW-1185">Reference proteome</keyword>
<dbReference type="AlphaFoldDB" id="A0A238WXD7"/>
<evidence type="ECO:0000313" key="3">
    <source>
        <dbReference type="Proteomes" id="UP000198397"/>
    </source>
</evidence>
<feature type="transmembrane region" description="Helical" evidence="1">
    <location>
        <begin position="32"/>
        <end position="50"/>
    </location>
</feature>
<keyword evidence="1" id="KW-0812">Transmembrane</keyword>
<proteinExistence type="predicted"/>
<evidence type="ECO:0000313" key="2">
    <source>
        <dbReference type="EMBL" id="SNR51305.1"/>
    </source>
</evidence>
<feature type="transmembrane region" description="Helical" evidence="1">
    <location>
        <begin position="136"/>
        <end position="161"/>
    </location>
</feature>
<protein>
    <submittedName>
        <fullName evidence="2">Uncharacterized protein</fullName>
    </submittedName>
</protein>
<name>A0A238WXD7_HALVU</name>
<feature type="transmembrane region" description="Helical" evidence="1">
    <location>
        <begin position="102"/>
        <end position="124"/>
    </location>
</feature>